<keyword evidence="8" id="KW-0520">NAD</keyword>
<dbReference type="InterPro" id="IPR001100">
    <property type="entry name" value="Pyr_nuc-diS_OxRdtase"/>
</dbReference>
<name>A0AB34JAR2_PRYPA</name>
<feature type="binding site" evidence="8">
    <location>
        <begin position="196"/>
        <end position="203"/>
    </location>
    <ligand>
        <name>NAD(+)</name>
        <dbReference type="ChEBI" id="CHEBI:57540"/>
    </ligand>
</feature>
<comment type="cofactor">
    <cofactor evidence="8">
        <name>FAD</name>
        <dbReference type="ChEBI" id="CHEBI:57692"/>
    </cofactor>
    <text evidence="8">Binds 1 FAD per subunit.</text>
</comment>
<evidence type="ECO:0000256" key="1">
    <source>
        <dbReference type="ARBA" id="ARBA00007532"/>
    </source>
</evidence>
<keyword evidence="3 8" id="KW-0274">FAD</keyword>
<feature type="domain" description="Pyridine nucleotide-disulphide oxidoreductase dimerisation" evidence="12">
    <location>
        <begin position="367"/>
        <end position="478"/>
    </location>
</feature>
<dbReference type="PIRSF" id="PIRSF000350">
    <property type="entry name" value="Mercury_reductase_MerA"/>
    <property type="match status" value="1"/>
</dbReference>
<dbReference type="GO" id="GO:0004362">
    <property type="term" value="F:glutathione-disulfide reductase (NADPH) activity"/>
    <property type="evidence" value="ECO:0007669"/>
    <property type="project" value="TreeGrafter"/>
</dbReference>
<evidence type="ECO:0008006" key="16">
    <source>
        <dbReference type="Google" id="ProtNLM"/>
    </source>
</evidence>
<gene>
    <name evidence="14" type="ORF">AB1Y20_002319</name>
</gene>
<feature type="transmembrane region" description="Helical" evidence="11">
    <location>
        <begin position="512"/>
        <end position="528"/>
    </location>
</feature>
<dbReference type="GO" id="GO:0006749">
    <property type="term" value="P:glutathione metabolic process"/>
    <property type="evidence" value="ECO:0007669"/>
    <property type="project" value="TreeGrafter"/>
</dbReference>
<evidence type="ECO:0000256" key="11">
    <source>
        <dbReference type="SAM" id="Phobius"/>
    </source>
</evidence>
<dbReference type="Gene3D" id="3.50.50.60">
    <property type="entry name" value="FAD/NAD(P)-binding domain"/>
    <property type="match status" value="2"/>
</dbReference>
<organism evidence="14 15">
    <name type="scientific">Prymnesium parvum</name>
    <name type="common">Toxic golden alga</name>
    <dbReference type="NCBI Taxonomy" id="97485"/>
    <lineage>
        <taxon>Eukaryota</taxon>
        <taxon>Haptista</taxon>
        <taxon>Haptophyta</taxon>
        <taxon>Prymnesiophyceae</taxon>
        <taxon>Prymnesiales</taxon>
        <taxon>Prymnesiaceae</taxon>
        <taxon>Prymnesium</taxon>
    </lineage>
</organism>
<dbReference type="PANTHER" id="PTHR42737:SF2">
    <property type="entry name" value="GLUTATHIONE REDUCTASE"/>
    <property type="match status" value="1"/>
</dbReference>
<evidence type="ECO:0000259" key="12">
    <source>
        <dbReference type="Pfam" id="PF02852"/>
    </source>
</evidence>
<feature type="active site" description="Proton acceptor" evidence="7">
    <location>
        <position position="469"/>
    </location>
</feature>
<keyword evidence="6 10" id="KW-0676">Redox-active center</keyword>
<accession>A0AB34JAR2</accession>
<evidence type="ECO:0000256" key="8">
    <source>
        <dbReference type="PIRSR" id="PIRSR000350-3"/>
    </source>
</evidence>
<dbReference type="NCBIfam" id="NF004776">
    <property type="entry name" value="PRK06116.1"/>
    <property type="match status" value="1"/>
</dbReference>
<dbReference type="EMBL" id="JBGBPQ010000011">
    <property type="protein sequence ID" value="KAL1515703.1"/>
    <property type="molecule type" value="Genomic_DNA"/>
</dbReference>
<dbReference type="PROSITE" id="PS00076">
    <property type="entry name" value="PYRIDINE_REDOX_1"/>
    <property type="match status" value="1"/>
</dbReference>
<keyword evidence="8" id="KW-0547">Nucleotide-binding</keyword>
<feature type="domain" description="FAD/NAD(P)-binding" evidence="13">
    <location>
        <begin position="5"/>
        <end position="346"/>
    </location>
</feature>
<proteinExistence type="inferred from homology"/>
<reference evidence="14 15" key="1">
    <citation type="journal article" date="2024" name="Science">
        <title>Giant polyketide synthase enzymes in the biosynthesis of giant marine polyether toxins.</title>
        <authorList>
            <person name="Fallon T.R."/>
            <person name="Shende V.V."/>
            <person name="Wierzbicki I.H."/>
            <person name="Pendleton A.L."/>
            <person name="Watervoot N.F."/>
            <person name="Auber R.P."/>
            <person name="Gonzalez D.J."/>
            <person name="Wisecaver J.H."/>
            <person name="Moore B.S."/>
        </authorList>
    </citation>
    <scope>NUCLEOTIDE SEQUENCE [LARGE SCALE GENOMIC DNA]</scope>
    <source>
        <strain evidence="14 15">12B1</strain>
    </source>
</reference>
<dbReference type="FunFam" id="3.50.50.60:FF:000235">
    <property type="entry name" value="Glutathione reductase"/>
    <property type="match status" value="1"/>
</dbReference>
<dbReference type="InterPro" id="IPR023753">
    <property type="entry name" value="FAD/NAD-binding_dom"/>
</dbReference>
<dbReference type="Pfam" id="PF07992">
    <property type="entry name" value="Pyr_redox_2"/>
    <property type="match status" value="1"/>
</dbReference>
<evidence type="ECO:0000313" key="15">
    <source>
        <dbReference type="Proteomes" id="UP001515480"/>
    </source>
</evidence>
<evidence type="ECO:0000256" key="4">
    <source>
        <dbReference type="ARBA" id="ARBA00023002"/>
    </source>
</evidence>
<dbReference type="Proteomes" id="UP001515480">
    <property type="component" value="Unassembled WGS sequence"/>
</dbReference>
<dbReference type="InterPro" id="IPR016156">
    <property type="entry name" value="FAD/NAD-linked_Rdtase_dimer_sf"/>
</dbReference>
<comment type="caution">
    <text evidence="14">The sequence shown here is derived from an EMBL/GenBank/DDBJ whole genome shotgun (WGS) entry which is preliminary data.</text>
</comment>
<evidence type="ECO:0000259" key="13">
    <source>
        <dbReference type="Pfam" id="PF07992"/>
    </source>
</evidence>
<protein>
    <recommendedName>
        <fullName evidence="16">Glutathione-disulfide reductase</fullName>
    </recommendedName>
</protein>
<evidence type="ECO:0000256" key="9">
    <source>
        <dbReference type="PIRSR" id="PIRSR000350-4"/>
    </source>
</evidence>
<dbReference type="PANTHER" id="PTHR42737">
    <property type="entry name" value="GLUTATHIONE REDUCTASE"/>
    <property type="match status" value="1"/>
</dbReference>
<keyword evidence="5" id="KW-1015">Disulfide bond</keyword>
<sequence>MAYDFDLLVLGGGSGGSACAKRAAGYGKKVALIERGPSRDANGVRQGAGYGGTCVNVGCVPKKLMYLAAQQRENMVGDVALAEGFGYTVPQKAGDIDWAVMKARRDAYVAKLNTTYSTSWQKLGITVIEGVASFVDANTVSIALNSGGTQKLTAKYVLVAVGGKPKIPDVPGAELGVSSDGFFDIAKQPKKAAVFGAGYIAVELAAILHALGTETHLFFRGETVLRRGFDPFIVETLMSEMASHGPVLHKNSTPSRVKKSKDGTLTVEVRSGSETVELSGCDCVLFAIGRESVAKAVKLENAGVVTDKNGLIVVDEYERTSSPSVLAIGDCTNTGYELTPVAIAAGRRLADRLFGGEPRARISYEQIATVVFSHPPIGTVGLTEPEAKKEFGEENISVKQARFPSMMYAFNSDKAKVKTGLKLVLAGPEERVVGLHSIGPCCDEMLQGFAVAVRMGATRADFEASVAIHPTIAEEFVTFGGWGQDKNAKPVLPPYLVRDDERRRAAKKMGCMMALSAVAGGLIVAFALRKK</sequence>
<dbReference type="GO" id="GO:0045454">
    <property type="term" value="P:cell redox homeostasis"/>
    <property type="evidence" value="ECO:0007669"/>
    <property type="project" value="InterPro"/>
</dbReference>
<dbReference type="PRINTS" id="PR00368">
    <property type="entry name" value="FADPNR"/>
</dbReference>
<dbReference type="InterPro" id="IPR046952">
    <property type="entry name" value="GSHR/TRXR-like"/>
</dbReference>
<keyword evidence="11" id="KW-0472">Membrane</keyword>
<evidence type="ECO:0000256" key="6">
    <source>
        <dbReference type="ARBA" id="ARBA00023284"/>
    </source>
</evidence>
<evidence type="ECO:0000256" key="2">
    <source>
        <dbReference type="ARBA" id="ARBA00022630"/>
    </source>
</evidence>
<feature type="disulfide bond" description="Redox-active" evidence="9">
    <location>
        <begin position="54"/>
        <end position="59"/>
    </location>
</feature>
<evidence type="ECO:0000256" key="7">
    <source>
        <dbReference type="PIRSR" id="PIRSR000350-2"/>
    </source>
</evidence>
<evidence type="ECO:0000256" key="3">
    <source>
        <dbReference type="ARBA" id="ARBA00022827"/>
    </source>
</evidence>
<feature type="binding site" evidence="8">
    <location>
        <position position="330"/>
    </location>
    <ligand>
        <name>FAD</name>
        <dbReference type="ChEBI" id="CHEBI:57692"/>
    </ligand>
</feature>
<dbReference type="AlphaFoldDB" id="A0AB34JAR2"/>
<evidence type="ECO:0000313" key="14">
    <source>
        <dbReference type="EMBL" id="KAL1515703.1"/>
    </source>
</evidence>
<dbReference type="InterPro" id="IPR036188">
    <property type="entry name" value="FAD/NAD-bd_sf"/>
</dbReference>
<keyword evidence="2 10" id="KW-0285">Flavoprotein</keyword>
<keyword evidence="15" id="KW-1185">Reference proteome</keyword>
<keyword evidence="11" id="KW-0812">Transmembrane</keyword>
<keyword evidence="11" id="KW-1133">Transmembrane helix</keyword>
<dbReference type="Pfam" id="PF02852">
    <property type="entry name" value="Pyr_redox_dim"/>
    <property type="match status" value="1"/>
</dbReference>
<dbReference type="GO" id="GO:0050660">
    <property type="term" value="F:flavin adenine dinucleotide binding"/>
    <property type="evidence" value="ECO:0007669"/>
    <property type="project" value="InterPro"/>
</dbReference>
<dbReference type="PRINTS" id="PR00411">
    <property type="entry name" value="PNDRDTASEI"/>
</dbReference>
<dbReference type="SUPFAM" id="SSF51905">
    <property type="entry name" value="FAD/NAD(P)-binding domain"/>
    <property type="match status" value="1"/>
</dbReference>
<dbReference type="Gene3D" id="3.30.390.30">
    <property type="match status" value="1"/>
</dbReference>
<comment type="similarity">
    <text evidence="1 10">Belongs to the class-I pyridine nucleotide-disulfide oxidoreductase family.</text>
</comment>
<dbReference type="GO" id="GO:0005739">
    <property type="term" value="C:mitochondrion"/>
    <property type="evidence" value="ECO:0007669"/>
    <property type="project" value="TreeGrafter"/>
</dbReference>
<feature type="binding site" evidence="8">
    <location>
        <position position="289"/>
    </location>
    <ligand>
        <name>NAD(+)</name>
        <dbReference type="ChEBI" id="CHEBI:57540"/>
    </ligand>
</feature>
<feature type="binding site" evidence="8">
    <location>
        <position position="63"/>
    </location>
    <ligand>
        <name>FAD</name>
        <dbReference type="ChEBI" id="CHEBI:57692"/>
    </ligand>
</feature>
<dbReference type="InterPro" id="IPR012999">
    <property type="entry name" value="Pyr_OxRdtase_I_AS"/>
</dbReference>
<dbReference type="InterPro" id="IPR004099">
    <property type="entry name" value="Pyr_nucl-diS_OxRdtase_dimer"/>
</dbReference>
<dbReference type="GO" id="GO:0005829">
    <property type="term" value="C:cytosol"/>
    <property type="evidence" value="ECO:0007669"/>
    <property type="project" value="TreeGrafter"/>
</dbReference>
<dbReference type="SUPFAM" id="SSF55424">
    <property type="entry name" value="FAD/NAD-linked reductases, dimerisation (C-terminal) domain"/>
    <property type="match status" value="1"/>
</dbReference>
<evidence type="ECO:0000256" key="10">
    <source>
        <dbReference type="RuleBase" id="RU003691"/>
    </source>
</evidence>
<dbReference type="GO" id="GO:0034599">
    <property type="term" value="P:cellular response to oxidative stress"/>
    <property type="evidence" value="ECO:0007669"/>
    <property type="project" value="TreeGrafter"/>
</dbReference>
<evidence type="ECO:0000256" key="5">
    <source>
        <dbReference type="ARBA" id="ARBA00023157"/>
    </source>
</evidence>
<keyword evidence="4 10" id="KW-0560">Oxidoreductase</keyword>